<dbReference type="Gene3D" id="3.40.50.720">
    <property type="entry name" value="NAD(P)-binding Rossmann-like Domain"/>
    <property type="match status" value="1"/>
</dbReference>
<gene>
    <name evidence="2" type="ORF">JYP53_15415</name>
</gene>
<name>A0ABS3BHL1_9GAMM</name>
<dbReference type="RefSeq" id="WP_206558104.1">
    <property type="nucleotide sequence ID" value="NZ_JAFKDB010000019.1"/>
</dbReference>
<evidence type="ECO:0000313" key="3">
    <source>
        <dbReference type="Proteomes" id="UP000664344"/>
    </source>
</evidence>
<keyword evidence="3" id="KW-1185">Reference proteome</keyword>
<organism evidence="2 3">
    <name type="scientific">Marinobacter daepoensis</name>
    <dbReference type="NCBI Taxonomy" id="262077"/>
    <lineage>
        <taxon>Bacteria</taxon>
        <taxon>Pseudomonadati</taxon>
        <taxon>Pseudomonadota</taxon>
        <taxon>Gammaproteobacteria</taxon>
        <taxon>Pseudomonadales</taxon>
        <taxon>Marinobacteraceae</taxon>
        <taxon>Marinobacter</taxon>
    </lineage>
</organism>
<comment type="caution">
    <text evidence="2">The sequence shown here is derived from an EMBL/GenBank/DDBJ whole genome shotgun (WGS) entry which is preliminary data.</text>
</comment>
<dbReference type="InterPro" id="IPR050177">
    <property type="entry name" value="Lipid_A_modif_metabolic_enz"/>
</dbReference>
<dbReference type="InterPro" id="IPR036291">
    <property type="entry name" value="NAD(P)-bd_dom_sf"/>
</dbReference>
<proteinExistence type="predicted"/>
<protein>
    <submittedName>
        <fullName evidence="2">NAD-dependent epimerase/dehydratase family protein</fullName>
    </submittedName>
</protein>
<dbReference type="Pfam" id="PF01370">
    <property type="entry name" value="Epimerase"/>
    <property type="match status" value="1"/>
</dbReference>
<dbReference type="EMBL" id="JAFKDB010000019">
    <property type="protein sequence ID" value="MBN7771294.1"/>
    <property type="molecule type" value="Genomic_DNA"/>
</dbReference>
<evidence type="ECO:0000313" key="2">
    <source>
        <dbReference type="EMBL" id="MBN7771294.1"/>
    </source>
</evidence>
<dbReference type="SUPFAM" id="SSF51735">
    <property type="entry name" value="NAD(P)-binding Rossmann-fold domains"/>
    <property type="match status" value="1"/>
</dbReference>
<dbReference type="InterPro" id="IPR001509">
    <property type="entry name" value="Epimerase_deHydtase"/>
</dbReference>
<dbReference type="Proteomes" id="UP000664344">
    <property type="component" value="Unassembled WGS sequence"/>
</dbReference>
<feature type="domain" description="NAD-dependent epimerase/dehydratase" evidence="1">
    <location>
        <begin position="6"/>
        <end position="227"/>
    </location>
</feature>
<evidence type="ECO:0000259" key="1">
    <source>
        <dbReference type="Pfam" id="PF01370"/>
    </source>
</evidence>
<dbReference type="PANTHER" id="PTHR43245:SF58">
    <property type="entry name" value="BLL5923 PROTEIN"/>
    <property type="match status" value="1"/>
</dbReference>
<dbReference type="PANTHER" id="PTHR43245">
    <property type="entry name" value="BIFUNCTIONAL POLYMYXIN RESISTANCE PROTEIN ARNA"/>
    <property type="match status" value="1"/>
</dbReference>
<sequence>MTKKRVLVSGATGFVGGAVVDRLMAQTELYEVIAVGRSGQSIGTEGVQFISGLELNKPTGWSELLKGVDVVVHCAARAHIMNDQAQDPLAEFRRVNVEGSLALADQAIAAGVKRFVFLSSIKVHGENTNRRPPFKASDRPSPEDAYAISKFEAEVALKARAANGDMEMVVVRPPLVYGPGVKGNFRSLLKLCHTPVPLPFGSMGNKRSMIYVGNLADFIEQCVSAANAANQDFLVSDDETFSLPELLAQVRRLMNRSPLMVPVPLVLFHVAGRVLGKSAAVDRLLGDLAIDSESARRRMKWSPPYPAKEGLQATVDDYNRRKRSGELV</sequence>
<reference evidence="2 3" key="1">
    <citation type="submission" date="2021-02" db="EMBL/GenBank/DDBJ databases">
        <title>PHA producing bacteria isolated from coastal sediment in Guangdong, Shenzhen.</title>
        <authorList>
            <person name="Zheng W."/>
            <person name="Yu S."/>
            <person name="Huang Y."/>
        </authorList>
    </citation>
    <scope>NUCLEOTIDE SEQUENCE [LARGE SCALE GENOMIC DNA]</scope>
    <source>
        <strain evidence="2 3">TN21-5</strain>
    </source>
</reference>
<accession>A0ABS3BHL1</accession>